<accession>A0ABQ4KGK3</accession>
<comment type="caution">
    <text evidence="2">The sequence shown here is derived from an EMBL/GenBank/DDBJ whole genome shotgun (WGS) entry which is preliminary data.</text>
</comment>
<feature type="compositionally biased region" description="Basic and acidic residues" evidence="1">
    <location>
        <begin position="67"/>
        <end position="77"/>
    </location>
</feature>
<reference evidence="2 3" key="1">
    <citation type="submission" date="2021-03" db="EMBL/GenBank/DDBJ databases">
        <title>Antimicrobial resistance genes in bacteria isolated from Japanese honey, and their potential for conferring macrolide and lincosamide resistance in the American foulbrood pathogen Paenibacillus larvae.</title>
        <authorList>
            <person name="Okamoto M."/>
            <person name="Kumagai M."/>
            <person name="Kanamori H."/>
            <person name="Takamatsu D."/>
        </authorList>
    </citation>
    <scope>NUCLEOTIDE SEQUENCE [LARGE SCALE GENOMIC DNA]</scope>
    <source>
        <strain evidence="2 3">J8TS2</strain>
    </source>
</reference>
<organism evidence="2 3">
    <name type="scientific">Lederbergia ruris</name>
    <dbReference type="NCBI Taxonomy" id="217495"/>
    <lineage>
        <taxon>Bacteria</taxon>
        <taxon>Bacillati</taxon>
        <taxon>Bacillota</taxon>
        <taxon>Bacilli</taxon>
        <taxon>Bacillales</taxon>
        <taxon>Bacillaceae</taxon>
        <taxon>Lederbergia</taxon>
    </lineage>
</organism>
<sequence>MLIHMPILLNKKNTQHCQSHPMFRIKRSVGREGGKAQVCEIEKPMVITSNNGLGKSGQKPSQFNEEMNDRSPLNKDY</sequence>
<protein>
    <submittedName>
        <fullName evidence="2">Uncharacterized protein</fullName>
    </submittedName>
</protein>
<proteinExistence type="predicted"/>
<evidence type="ECO:0000313" key="2">
    <source>
        <dbReference type="EMBL" id="GIN57094.1"/>
    </source>
</evidence>
<dbReference type="EMBL" id="BORB01000009">
    <property type="protein sequence ID" value="GIN57094.1"/>
    <property type="molecule type" value="Genomic_DNA"/>
</dbReference>
<gene>
    <name evidence="2" type="ORF">J8TS2_14130</name>
</gene>
<feature type="region of interest" description="Disordered" evidence="1">
    <location>
        <begin position="48"/>
        <end position="77"/>
    </location>
</feature>
<evidence type="ECO:0000313" key="3">
    <source>
        <dbReference type="Proteomes" id="UP000679950"/>
    </source>
</evidence>
<keyword evidence="3" id="KW-1185">Reference proteome</keyword>
<evidence type="ECO:0000256" key="1">
    <source>
        <dbReference type="SAM" id="MobiDB-lite"/>
    </source>
</evidence>
<name>A0ABQ4KGK3_9BACI</name>
<feature type="compositionally biased region" description="Polar residues" evidence="1">
    <location>
        <begin position="48"/>
        <end position="65"/>
    </location>
</feature>
<dbReference type="Proteomes" id="UP000679950">
    <property type="component" value="Unassembled WGS sequence"/>
</dbReference>